<feature type="compositionally biased region" description="Pro residues" evidence="2">
    <location>
        <begin position="154"/>
        <end position="167"/>
    </location>
</feature>
<feature type="compositionally biased region" description="Gly residues" evidence="2">
    <location>
        <begin position="1"/>
        <end position="14"/>
    </location>
</feature>
<proteinExistence type="predicted"/>
<dbReference type="InterPro" id="IPR013087">
    <property type="entry name" value="Znf_C2H2_type"/>
</dbReference>
<dbReference type="SUPFAM" id="SSF57667">
    <property type="entry name" value="beta-beta-alpha zinc fingers"/>
    <property type="match status" value="1"/>
</dbReference>
<keyword evidence="5" id="KW-1185">Reference proteome</keyword>
<dbReference type="SMART" id="SM00355">
    <property type="entry name" value="ZnF_C2H2"/>
    <property type="match status" value="1"/>
</dbReference>
<feature type="region of interest" description="Disordered" evidence="2">
    <location>
        <begin position="325"/>
        <end position="346"/>
    </location>
</feature>
<feature type="region of interest" description="Disordered" evidence="2">
    <location>
        <begin position="140"/>
        <end position="170"/>
    </location>
</feature>
<dbReference type="Gene3D" id="3.30.160.60">
    <property type="entry name" value="Classic Zinc Finger"/>
    <property type="match status" value="1"/>
</dbReference>
<feature type="region of interest" description="Disordered" evidence="2">
    <location>
        <begin position="422"/>
        <end position="461"/>
    </location>
</feature>
<sequence>MDGPSGGRGGGGVGDDGDGGHSVSYATSRGFQSFVAVHPSPPPPPSEAAKNMPPSGLRPLNLPPLDGGAGAGWRGGAISPVTPADPSPRVLLPPLRLAAGNSRRWTASSTDGDSAARYGAGQAASATSMAGGRGGLPLPPLLLSAASSSAPARSLPPPPPPPPPAPPAAVTRHALRGPEALRRGFPPLPSPNEVAAGGSTTGTWAALRLLPGGAVPAPAPGWSRSSHLPTSPVTDMDSKAASSGSGGSGLTFLARGVRGMALPTAATGATRGGLGAARGRPPALQLPPLATVGEGRPLPMVVEGPMGTPGAAELERGRAALRTLGPGGVDLDSPPSHALPSRPPAVGGAVGWATPARGGKGTAVIGSGGGGGSGGSGGGSGIGGSSGASGYWPAPSPSSSTCTPRAWRASPTSIAPLALRFASPERGSGGGSGGDASAASAVGGRPPPPAWHLPPSGPSAGGAADFGNGGYAASAPMGAYPMAVAVTSGGMGGGMAVLPPPPPPPPPVPTPYKCSQCPSAFRRPAQLARHFSRVHARTKSYPATPTDTPACCTARSATSRARAAASAFK</sequence>
<evidence type="ECO:0000256" key="2">
    <source>
        <dbReference type="SAM" id="MobiDB-lite"/>
    </source>
</evidence>
<evidence type="ECO:0000256" key="1">
    <source>
        <dbReference type="PROSITE-ProRule" id="PRU00042"/>
    </source>
</evidence>
<feature type="domain" description="C2H2-type" evidence="3">
    <location>
        <begin position="512"/>
        <end position="540"/>
    </location>
</feature>
<feature type="compositionally biased region" description="Gly residues" evidence="2">
    <location>
        <begin position="361"/>
        <end position="387"/>
    </location>
</feature>
<keyword evidence="1" id="KW-0479">Metal-binding</keyword>
<feature type="region of interest" description="Disordered" evidence="2">
    <location>
        <begin position="361"/>
        <end position="407"/>
    </location>
</feature>
<dbReference type="GO" id="GO:0008270">
    <property type="term" value="F:zinc ion binding"/>
    <property type="evidence" value="ECO:0007669"/>
    <property type="project" value="UniProtKB-KW"/>
</dbReference>
<dbReference type="Proteomes" id="UP000218209">
    <property type="component" value="Unassembled WGS sequence"/>
</dbReference>
<protein>
    <recommendedName>
        <fullName evidence="3">C2H2-type domain-containing protein</fullName>
    </recommendedName>
</protein>
<organism evidence="4 5">
    <name type="scientific">Porphyra umbilicalis</name>
    <name type="common">Purple laver</name>
    <name type="synonym">Red alga</name>
    <dbReference type="NCBI Taxonomy" id="2786"/>
    <lineage>
        <taxon>Eukaryota</taxon>
        <taxon>Rhodophyta</taxon>
        <taxon>Bangiophyceae</taxon>
        <taxon>Bangiales</taxon>
        <taxon>Bangiaceae</taxon>
        <taxon>Porphyra</taxon>
    </lineage>
</organism>
<keyword evidence="1" id="KW-0862">Zinc</keyword>
<feature type="region of interest" description="Disordered" evidence="2">
    <location>
        <begin position="269"/>
        <end position="290"/>
    </location>
</feature>
<feature type="region of interest" description="Disordered" evidence="2">
    <location>
        <begin position="218"/>
        <end position="247"/>
    </location>
</feature>
<dbReference type="EMBL" id="KV919053">
    <property type="protein sequence ID" value="OSX72545.1"/>
    <property type="molecule type" value="Genomic_DNA"/>
</dbReference>
<feature type="compositionally biased region" description="Pro residues" evidence="2">
    <location>
        <begin position="445"/>
        <end position="457"/>
    </location>
</feature>
<dbReference type="AlphaFoldDB" id="A0A1X6NVF6"/>
<feature type="compositionally biased region" description="Low complexity" evidence="2">
    <location>
        <begin position="435"/>
        <end position="444"/>
    </location>
</feature>
<feature type="compositionally biased region" description="Polar residues" evidence="2">
    <location>
        <begin position="223"/>
        <end position="233"/>
    </location>
</feature>
<feature type="region of interest" description="Disordered" evidence="2">
    <location>
        <begin position="1"/>
        <end position="89"/>
    </location>
</feature>
<dbReference type="InterPro" id="IPR036236">
    <property type="entry name" value="Znf_C2H2_sf"/>
</dbReference>
<gene>
    <name evidence="4" type="ORF">BU14_0424s0001</name>
</gene>
<feature type="region of interest" description="Disordered" evidence="2">
    <location>
        <begin position="180"/>
        <end position="199"/>
    </location>
</feature>
<evidence type="ECO:0000313" key="4">
    <source>
        <dbReference type="EMBL" id="OSX72545.1"/>
    </source>
</evidence>
<name>A0A1X6NVF6_PORUM</name>
<evidence type="ECO:0000259" key="3">
    <source>
        <dbReference type="PROSITE" id="PS50157"/>
    </source>
</evidence>
<evidence type="ECO:0000313" key="5">
    <source>
        <dbReference type="Proteomes" id="UP000218209"/>
    </source>
</evidence>
<keyword evidence="1" id="KW-0863">Zinc-finger</keyword>
<reference evidence="4 5" key="1">
    <citation type="submission" date="2017-03" db="EMBL/GenBank/DDBJ databases">
        <title>WGS assembly of Porphyra umbilicalis.</title>
        <authorList>
            <person name="Brawley S.H."/>
            <person name="Blouin N.A."/>
            <person name="Ficko-Blean E."/>
            <person name="Wheeler G.L."/>
            <person name="Lohr M."/>
            <person name="Goodson H.V."/>
            <person name="Jenkins J.W."/>
            <person name="Blaby-Haas C.E."/>
            <person name="Helliwell K.E."/>
            <person name="Chan C."/>
            <person name="Marriage T."/>
            <person name="Bhattacharya D."/>
            <person name="Klein A.S."/>
            <person name="Badis Y."/>
            <person name="Brodie J."/>
            <person name="Cao Y."/>
            <person name="Collen J."/>
            <person name="Dittami S.M."/>
            <person name="Gachon C.M."/>
            <person name="Green B.R."/>
            <person name="Karpowicz S."/>
            <person name="Kim J.W."/>
            <person name="Kudahl U."/>
            <person name="Lin S."/>
            <person name="Michel G."/>
            <person name="Mittag M."/>
            <person name="Olson B.J."/>
            <person name="Pangilinan J."/>
            <person name="Peng Y."/>
            <person name="Qiu H."/>
            <person name="Shu S."/>
            <person name="Singer J.T."/>
            <person name="Smith A.G."/>
            <person name="Sprecher B.N."/>
            <person name="Wagner V."/>
            <person name="Wang W."/>
            <person name="Wang Z.-Y."/>
            <person name="Yan J."/>
            <person name="Yarish C."/>
            <person name="Zoeuner-Riek S."/>
            <person name="Zhuang Y."/>
            <person name="Zou Y."/>
            <person name="Lindquist E.A."/>
            <person name="Grimwood J."/>
            <person name="Barry K."/>
            <person name="Rokhsar D.S."/>
            <person name="Schmutz J."/>
            <person name="Stiller J.W."/>
            <person name="Grossman A.R."/>
            <person name="Prochnik S.E."/>
        </authorList>
    </citation>
    <scope>NUCLEOTIDE SEQUENCE [LARGE SCALE GENOMIC DNA]</scope>
    <source>
        <strain evidence="4">4086291</strain>
    </source>
</reference>
<dbReference type="PROSITE" id="PS50157">
    <property type="entry name" value="ZINC_FINGER_C2H2_2"/>
    <property type="match status" value="1"/>
</dbReference>
<dbReference type="PROSITE" id="PS00028">
    <property type="entry name" value="ZINC_FINGER_C2H2_1"/>
    <property type="match status" value="1"/>
</dbReference>
<feature type="compositionally biased region" description="Low complexity" evidence="2">
    <location>
        <begin position="141"/>
        <end position="153"/>
    </location>
</feature>
<accession>A0A1X6NVF6</accession>